<organism evidence="1 2">
    <name type="scientific">Collibacillus ludicampi</name>
    <dbReference type="NCBI Taxonomy" id="2771369"/>
    <lineage>
        <taxon>Bacteria</taxon>
        <taxon>Bacillati</taxon>
        <taxon>Bacillota</taxon>
        <taxon>Bacilli</taxon>
        <taxon>Bacillales</taxon>
        <taxon>Alicyclobacillaceae</taxon>
        <taxon>Collibacillus</taxon>
    </lineage>
</organism>
<gene>
    <name evidence="1" type="ORF">DNHGIG_32390</name>
</gene>
<sequence length="107" mass="12590">MRIIWTNHAKKKLGDRHRENALEKAREIGTAFAEGDVEWIVPGEEVLAAGERMIVRPDREGWYIVTYLGSHPYPEGTDFAAVRRWERHQRRREMHKTPLNSRRRVSG</sequence>
<dbReference type="RefSeq" id="WP_282200644.1">
    <property type="nucleotide sequence ID" value="NZ_BOQE01000001.1"/>
</dbReference>
<protein>
    <recommendedName>
        <fullName evidence="3">DUF4258 domain-containing protein</fullName>
    </recommendedName>
</protein>
<evidence type="ECO:0008006" key="3">
    <source>
        <dbReference type="Google" id="ProtNLM"/>
    </source>
</evidence>
<evidence type="ECO:0000313" key="1">
    <source>
        <dbReference type="EMBL" id="GIM47690.1"/>
    </source>
</evidence>
<keyword evidence="2" id="KW-1185">Reference proteome</keyword>
<evidence type="ECO:0000313" key="2">
    <source>
        <dbReference type="Proteomes" id="UP001057291"/>
    </source>
</evidence>
<dbReference type="AlphaFoldDB" id="A0AAV4LIQ7"/>
<name>A0AAV4LIQ7_9BACL</name>
<reference evidence="1" key="1">
    <citation type="journal article" date="2023" name="Int. J. Syst. Evol. Microbiol.">
        <title>Collibacillus ludicampi gen. nov., sp. nov., a new soil bacterium of the family Alicyclobacillaceae.</title>
        <authorList>
            <person name="Jojima T."/>
            <person name="Ioku Y."/>
            <person name="Fukuta Y."/>
            <person name="Shirasaka N."/>
            <person name="Matsumura Y."/>
            <person name="Mori M."/>
        </authorList>
    </citation>
    <scope>NUCLEOTIDE SEQUENCE</scope>
    <source>
        <strain evidence="1">TP075</strain>
    </source>
</reference>
<dbReference type="EMBL" id="BOQE01000001">
    <property type="protein sequence ID" value="GIM47690.1"/>
    <property type="molecule type" value="Genomic_DNA"/>
</dbReference>
<comment type="caution">
    <text evidence="1">The sequence shown here is derived from an EMBL/GenBank/DDBJ whole genome shotgun (WGS) entry which is preliminary data.</text>
</comment>
<accession>A0AAV4LIQ7</accession>
<dbReference type="Proteomes" id="UP001057291">
    <property type="component" value="Unassembled WGS sequence"/>
</dbReference>
<proteinExistence type="predicted"/>